<dbReference type="Proteomes" id="UP000196536">
    <property type="component" value="Unassembled WGS sequence"/>
</dbReference>
<name>A0A1Z9YVX0_9GAMM</name>
<reference evidence="2 3" key="1">
    <citation type="submission" date="2017-05" db="EMBL/GenBank/DDBJ databases">
        <title>Acinetobacter populi ANC 5415 (= PBJ7), whole genome shotgun sequencing project.</title>
        <authorList>
            <person name="Nemec A."/>
            <person name="Radolfova-Krizova L."/>
        </authorList>
    </citation>
    <scope>NUCLEOTIDE SEQUENCE [LARGE SCALE GENOMIC DNA]</scope>
    <source>
        <strain evidence="2 3">PBJ7</strain>
    </source>
</reference>
<dbReference type="Gene3D" id="3.10.129.10">
    <property type="entry name" value="Hotdog Thioesterase"/>
    <property type="match status" value="1"/>
</dbReference>
<dbReference type="InterPro" id="IPR002539">
    <property type="entry name" value="MaoC-like_dom"/>
</dbReference>
<comment type="caution">
    <text evidence="2">The sequence shown here is derived from an EMBL/GenBank/DDBJ whole genome shotgun (WGS) entry which is preliminary data.</text>
</comment>
<dbReference type="AlphaFoldDB" id="A0A1Z9YVX0"/>
<dbReference type="SUPFAM" id="SSF54637">
    <property type="entry name" value="Thioesterase/thiol ester dehydrase-isomerase"/>
    <property type="match status" value="1"/>
</dbReference>
<evidence type="ECO:0000259" key="1">
    <source>
        <dbReference type="Pfam" id="PF01575"/>
    </source>
</evidence>
<feature type="domain" description="MaoC-like" evidence="1">
    <location>
        <begin position="18"/>
        <end position="124"/>
    </location>
</feature>
<dbReference type="InterPro" id="IPR052342">
    <property type="entry name" value="MCH/BMMD"/>
</dbReference>
<dbReference type="Pfam" id="PF01575">
    <property type="entry name" value="MaoC_dehydratas"/>
    <property type="match status" value="1"/>
</dbReference>
<dbReference type="EMBL" id="NEXX01000005">
    <property type="protein sequence ID" value="OUY06347.1"/>
    <property type="molecule type" value="Genomic_DNA"/>
</dbReference>
<evidence type="ECO:0000313" key="2">
    <source>
        <dbReference type="EMBL" id="OUY06347.1"/>
    </source>
</evidence>
<dbReference type="InterPro" id="IPR029069">
    <property type="entry name" value="HotDog_dom_sf"/>
</dbReference>
<evidence type="ECO:0000313" key="3">
    <source>
        <dbReference type="Proteomes" id="UP000196536"/>
    </source>
</evidence>
<accession>A0A1Z9YVX0</accession>
<proteinExistence type="predicted"/>
<organism evidence="2 3">
    <name type="scientific">Acinetobacter populi</name>
    <dbReference type="NCBI Taxonomy" id="1582270"/>
    <lineage>
        <taxon>Bacteria</taxon>
        <taxon>Pseudomonadati</taxon>
        <taxon>Pseudomonadota</taxon>
        <taxon>Gammaproteobacteria</taxon>
        <taxon>Moraxellales</taxon>
        <taxon>Moraxellaceae</taxon>
        <taxon>Acinetobacter</taxon>
    </lineage>
</organism>
<dbReference type="PANTHER" id="PTHR43664">
    <property type="entry name" value="MONOAMINE OXIDASE-RELATED"/>
    <property type="match status" value="1"/>
</dbReference>
<dbReference type="OrthoDB" id="5298629at2"/>
<protein>
    <submittedName>
        <fullName evidence="2">Dehydratase</fullName>
    </submittedName>
</protein>
<dbReference type="RefSeq" id="WP_087621348.1">
    <property type="nucleotide sequence ID" value="NZ_NEXX01000005.1"/>
</dbReference>
<keyword evidence="3" id="KW-1185">Reference proteome</keyword>
<gene>
    <name evidence="2" type="ORF">CAP51_13910</name>
</gene>
<dbReference type="PANTHER" id="PTHR43664:SF1">
    <property type="entry name" value="BETA-METHYLMALYL-COA DEHYDRATASE"/>
    <property type="match status" value="1"/>
</dbReference>
<sequence>MQKLYLEDLKTGDRFVSREYELTEEKIKSFAKEYDPQPFHLDADAAEKHPIFQGLAGSGWQTAAITMRLWTECMPLAGGLVGFGGDIQWKLPTRANDRLHIEVEITDIRRSKSKPLQGVVTYLTLTKNQHDQVVQQSTTNVLVWSKEATNLPEY</sequence>
<dbReference type="CDD" id="cd03454">
    <property type="entry name" value="YdeM"/>
    <property type="match status" value="1"/>
</dbReference>